<dbReference type="AlphaFoldDB" id="A0AAV0AMD4"/>
<evidence type="ECO:0000313" key="2">
    <source>
        <dbReference type="Proteomes" id="UP001153365"/>
    </source>
</evidence>
<gene>
    <name evidence="1" type="ORF">PPACK8108_LOCUS3691</name>
</gene>
<evidence type="ECO:0000313" key="1">
    <source>
        <dbReference type="EMBL" id="CAH7669121.1"/>
    </source>
</evidence>
<keyword evidence="2" id="KW-1185">Reference proteome</keyword>
<name>A0AAV0AMD4_PHAPC</name>
<protein>
    <submittedName>
        <fullName evidence="1">Expressed protein</fullName>
    </submittedName>
</protein>
<organism evidence="1 2">
    <name type="scientific">Phakopsora pachyrhizi</name>
    <name type="common">Asian soybean rust disease fungus</name>
    <dbReference type="NCBI Taxonomy" id="170000"/>
    <lineage>
        <taxon>Eukaryota</taxon>
        <taxon>Fungi</taxon>
        <taxon>Dikarya</taxon>
        <taxon>Basidiomycota</taxon>
        <taxon>Pucciniomycotina</taxon>
        <taxon>Pucciniomycetes</taxon>
        <taxon>Pucciniales</taxon>
        <taxon>Phakopsoraceae</taxon>
        <taxon>Phakopsora</taxon>
    </lineage>
</organism>
<dbReference type="EMBL" id="CALTRL010000649">
    <property type="protein sequence ID" value="CAH7669121.1"/>
    <property type="molecule type" value="Genomic_DNA"/>
</dbReference>
<sequence>MVDDFYISQQKPSQMISPSQVSILKILDSSITPSPTFLIRNFLKLSSSSSVKNSRLINNQLDKNCKEEENLWNGFYLICEMIVRWIERSDERGHLEKDDKEGVEDQDICRACGDSLEILKKLQASMTKSRQPETDKRDGIGESMELKVKIVLIKVLSSLCSFRRATVQDLIREKDGIRLIFGFTGLDVDQPCE</sequence>
<accession>A0AAV0AMD4</accession>
<comment type="caution">
    <text evidence="1">The sequence shown here is derived from an EMBL/GenBank/DDBJ whole genome shotgun (WGS) entry which is preliminary data.</text>
</comment>
<dbReference type="Proteomes" id="UP001153365">
    <property type="component" value="Unassembled WGS sequence"/>
</dbReference>
<reference evidence="1" key="1">
    <citation type="submission" date="2022-06" db="EMBL/GenBank/DDBJ databases">
        <authorList>
            <consortium name="SYNGENTA / RWTH Aachen University"/>
        </authorList>
    </citation>
    <scope>NUCLEOTIDE SEQUENCE</scope>
</reference>
<proteinExistence type="predicted"/>